<reference evidence="5" key="2">
    <citation type="submission" date="2025-08" db="UniProtKB">
        <authorList>
            <consortium name="Ensembl"/>
        </authorList>
    </citation>
    <scope>IDENTIFICATION</scope>
</reference>
<sequence length="173" mass="19807">SHCYEVNEDILLRPLTMKDAQQSYDVVCKNRSHLKPSLPWVEHVNCLEDEVKWLKSSMQDIQNGTSLQMGIFETKTSKLIGMCGFVNISDRNGWIGYWLGSDFTGKGLMTQCCRKVMEIGFQKLKLKKLIIHAKPENRKSQAVAERLGFVCNGELQNVLYFGVESEMMVYECT</sequence>
<dbReference type="AlphaFoldDB" id="H2YVI2"/>
<accession>H2YVI2</accession>
<dbReference type="PANTHER" id="PTHR43792">
    <property type="entry name" value="GNAT FAMILY, PUTATIVE (AFU_ORTHOLOGUE AFUA_3G00765)-RELATED-RELATED"/>
    <property type="match status" value="1"/>
</dbReference>
<evidence type="ECO:0000256" key="2">
    <source>
        <dbReference type="ARBA" id="ARBA00023315"/>
    </source>
</evidence>
<proteinExistence type="inferred from homology"/>
<dbReference type="PANTHER" id="PTHR43792:SF8">
    <property type="entry name" value="[RIBOSOMAL PROTEIN US5]-ALANINE N-ACETYLTRANSFERASE"/>
    <property type="match status" value="1"/>
</dbReference>
<dbReference type="Pfam" id="PF13302">
    <property type="entry name" value="Acetyltransf_3"/>
    <property type="match status" value="1"/>
</dbReference>
<dbReference type="OMA" id="SQWLAWP"/>
<reference evidence="5" key="3">
    <citation type="submission" date="2025-09" db="UniProtKB">
        <authorList>
            <consortium name="Ensembl"/>
        </authorList>
    </citation>
    <scope>IDENTIFICATION</scope>
</reference>
<dbReference type="Ensembl" id="ENSCSAVT00000009459.1">
    <property type="protein sequence ID" value="ENSCSAVP00000009342.1"/>
    <property type="gene ID" value="ENSCSAVG00000005504.1"/>
</dbReference>
<dbReference type="Gene3D" id="3.40.630.30">
    <property type="match status" value="1"/>
</dbReference>
<dbReference type="SUPFAM" id="SSF55729">
    <property type="entry name" value="Acyl-CoA N-acyltransferases (Nat)"/>
    <property type="match status" value="1"/>
</dbReference>
<reference evidence="6" key="1">
    <citation type="submission" date="2003-08" db="EMBL/GenBank/DDBJ databases">
        <authorList>
            <person name="Birren B."/>
            <person name="Nusbaum C."/>
            <person name="Abebe A."/>
            <person name="Abouelleil A."/>
            <person name="Adekoya E."/>
            <person name="Ait-zahra M."/>
            <person name="Allen N."/>
            <person name="Allen T."/>
            <person name="An P."/>
            <person name="Anderson M."/>
            <person name="Anderson S."/>
            <person name="Arachchi H."/>
            <person name="Armbruster J."/>
            <person name="Bachantsang P."/>
            <person name="Baldwin J."/>
            <person name="Barry A."/>
            <person name="Bayul T."/>
            <person name="Blitshsteyn B."/>
            <person name="Bloom T."/>
            <person name="Blye J."/>
            <person name="Boguslavskiy L."/>
            <person name="Borowsky M."/>
            <person name="Boukhgalter B."/>
            <person name="Brunache A."/>
            <person name="Butler J."/>
            <person name="Calixte N."/>
            <person name="Calvo S."/>
            <person name="Camarata J."/>
            <person name="Campo K."/>
            <person name="Chang J."/>
            <person name="Cheshatsang Y."/>
            <person name="Citroen M."/>
            <person name="Collymore A."/>
            <person name="Considine T."/>
            <person name="Cook A."/>
            <person name="Cooke P."/>
            <person name="Corum B."/>
            <person name="Cuomo C."/>
            <person name="David R."/>
            <person name="Dawoe T."/>
            <person name="Degray S."/>
            <person name="Dodge S."/>
            <person name="Dooley K."/>
            <person name="Dorje P."/>
            <person name="Dorjee K."/>
            <person name="Dorris L."/>
            <person name="Duffey N."/>
            <person name="Dupes A."/>
            <person name="Elkins T."/>
            <person name="Engels R."/>
            <person name="Erickson J."/>
            <person name="Farina A."/>
            <person name="Faro S."/>
            <person name="Ferreira P."/>
            <person name="Fischer H."/>
            <person name="Fitzgerald M."/>
            <person name="Foley K."/>
            <person name="Gage D."/>
            <person name="Galagan J."/>
            <person name="Gearin G."/>
            <person name="Gnerre S."/>
            <person name="Gnirke A."/>
            <person name="Goyette A."/>
            <person name="Graham J."/>
            <person name="Grandbois E."/>
            <person name="Gyaltsen K."/>
            <person name="Hafez N."/>
            <person name="Hagopian D."/>
            <person name="Hagos B."/>
            <person name="Hall J."/>
            <person name="Hatcher B."/>
            <person name="Heller A."/>
            <person name="Higgins H."/>
            <person name="Honan T."/>
            <person name="Horn A."/>
            <person name="Houde N."/>
            <person name="Hughes L."/>
            <person name="Hulme W."/>
            <person name="Husby E."/>
            <person name="Iliev I."/>
            <person name="Jaffe D."/>
            <person name="Jones C."/>
            <person name="Kamal M."/>
            <person name="Kamat A."/>
            <person name="Kamvysselis M."/>
            <person name="Karlsson E."/>
            <person name="Kells C."/>
            <person name="Kieu A."/>
            <person name="Kisner P."/>
            <person name="Kodira C."/>
            <person name="Kulbokas E."/>
            <person name="Labutti K."/>
            <person name="Lama D."/>
            <person name="Landers T."/>
            <person name="Leger J."/>
            <person name="Levine S."/>
            <person name="Lewis D."/>
            <person name="Lewis T."/>
            <person name="Lindblad-toh K."/>
            <person name="Liu X."/>
            <person name="Lokyitsang T."/>
            <person name="Lokyitsang Y."/>
            <person name="Lucien O."/>
            <person name="Lui A."/>
            <person name="Ma L.J."/>
            <person name="Mabbitt R."/>
            <person name="Macdonald J."/>
            <person name="Maclean C."/>
            <person name="Major J."/>
            <person name="Manning J."/>
            <person name="Marabella R."/>
            <person name="Maru K."/>
            <person name="Matthews C."/>
            <person name="Mauceli E."/>
            <person name="Mccarthy M."/>
            <person name="Mcdonough S."/>
            <person name="Mcghee T."/>
            <person name="Meldrim J."/>
            <person name="Meneus L."/>
            <person name="Mesirov J."/>
            <person name="Mihalev A."/>
            <person name="Mihova T."/>
            <person name="Mikkelsen T."/>
            <person name="Mlenga V."/>
            <person name="Moru K."/>
            <person name="Mozes J."/>
            <person name="Mulrain L."/>
            <person name="Munson G."/>
            <person name="Naylor J."/>
            <person name="Newes C."/>
            <person name="Nguyen C."/>
            <person name="Nguyen N."/>
            <person name="Nguyen T."/>
            <person name="Nicol R."/>
            <person name="Nielsen C."/>
            <person name="Nizzari M."/>
            <person name="Norbu C."/>
            <person name="Norbu N."/>
            <person name="O'donnell P."/>
            <person name="Okoawo O."/>
            <person name="O'leary S."/>
            <person name="Omotosho B."/>
            <person name="O'neill K."/>
            <person name="Osman S."/>
            <person name="Parker S."/>
            <person name="Perrin D."/>
            <person name="Phunkhang P."/>
            <person name="Piqani B."/>
            <person name="Purcell S."/>
            <person name="Rachupka T."/>
            <person name="Ramasamy U."/>
            <person name="Rameau R."/>
            <person name="Ray V."/>
            <person name="Raymond C."/>
            <person name="Retta R."/>
            <person name="Richardson S."/>
            <person name="Rise C."/>
            <person name="Rodriguez J."/>
            <person name="Rogers J."/>
            <person name="Rogov P."/>
            <person name="Rutman M."/>
            <person name="Schupbach R."/>
            <person name="Seaman C."/>
            <person name="Settipalli S."/>
            <person name="Sharpe T."/>
            <person name="Sheridan J."/>
            <person name="Sherpa N."/>
            <person name="Shi J."/>
            <person name="Smirnov S."/>
            <person name="Smith C."/>
            <person name="Sougnez C."/>
            <person name="Spencer B."/>
            <person name="Stalker J."/>
            <person name="Stange-thomann N."/>
            <person name="Stavropoulos S."/>
            <person name="Stetson K."/>
            <person name="Stone C."/>
            <person name="Stone S."/>
            <person name="Stubbs M."/>
            <person name="Talamas J."/>
            <person name="Tchuinga P."/>
            <person name="Tenzing P."/>
            <person name="Tesfaye S."/>
            <person name="Theodore J."/>
            <person name="Thoulutsang Y."/>
            <person name="Topham K."/>
            <person name="Towey S."/>
            <person name="Tsamla T."/>
            <person name="Tsomo N."/>
            <person name="Vallee D."/>
            <person name="Vassiliev H."/>
            <person name="Venkataraman V."/>
            <person name="Vinson J."/>
            <person name="Vo A."/>
            <person name="Wade C."/>
            <person name="Wang S."/>
            <person name="Wangchuk T."/>
            <person name="Wangdi T."/>
            <person name="Whittaker C."/>
            <person name="Wilkinson J."/>
            <person name="Wu Y."/>
            <person name="Wyman D."/>
            <person name="Yadav S."/>
            <person name="Yang S."/>
            <person name="Yang X."/>
            <person name="Yeager S."/>
            <person name="Yee E."/>
            <person name="Young G."/>
            <person name="Zainoun J."/>
            <person name="Zembeck L."/>
            <person name="Zimmer A."/>
            <person name="Zody M."/>
            <person name="Lander E."/>
        </authorList>
    </citation>
    <scope>NUCLEOTIDE SEQUENCE [LARGE SCALE GENOMIC DNA]</scope>
</reference>
<dbReference type="InterPro" id="IPR000182">
    <property type="entry name" value="GNAT_dom"/>
</dbReference>
<organism evidence="5 6">
    <name type="scientific">Ciona savignyi</name>
    <name type="common">Pacific transparent sea squirt</name>
    <dbReference type="NCBI Taxonomy" id="51511"/>
    <lineage>
        <taxon>Eukaryota</taxon>
        <taxon>Metazoa</taxon>
        <taxon>Chordata</taxon>
        <taxon>Tunicata</taxon>
        <taxon>Ascidiacea</taxon>
        <taxon>Phlebobranchia</taxon>
        <taxon>Cionidae</taxon>
        <taxon>Ciona</taxon>
    </lineage>
</organism>
<evidence type="ECO:0000256" key="3">
    <source>
        <dbReference type="ARBA" id="ARBA00038502"/>
    </source>
</evidence>
<dbReference type="HOGENOM" id="CLU_013985_3_0_1"/>
<dbReference type="GO" id="GO:0016747">
    <property type="term" value="F:acyltransferase activity, transferring groups other than amino-acyl groups"/>
    <property type="evidence" value="ECO:0007669"/>
    <property type="project" value="InterPro"/>
</dbReference>
<dbReference type="STRING" id="51511.ENSCSAVP00000009342"/>
<dbReference type="Proteomes" id="UP000007875">
    <property type="component" value="Unassembled WGS sequence"/>
</dbReference>
<dbReference type="InParanoid" id="H2YVI2"/>
<dbReference type="eggNOG" id="ENOG502RUJ7">
    <property type="taxonomic scope" value="Eukaryota"/>
</dbReference>
<keyword evidence="1" id="KW-0808">Transferase</keyword>
<dbReference type="PROSITE" id="PS51186">
    <property type="entry name" value="GNAT"/>
    <property type="match status" value="1"/>
</dbReference>
<keyword evidence="2" id="KW-0012">Acyltransferase</keyword>
<evidence type="ECO:0000256" key="1">
    <source>
        <dbReference type="ARBA" id="ARBA00022679"/>
    </source>
</evidence>
<dbReference type="InterPro" id="IPR016181">
    <property type="entry name" value="Acyl_CoA_acyltransferase"/>
</dbReference>
<comment type="similarity">
    <text evidence="3">Belongs to the acetyltransferase family. RimJ subfamily.</text>
</comment>
<evidence type="ECO:0000313" key="6">
    <source>
        <dbReference type="Proteomes" id="UP000007875"/>
    </source>
</evidence>
<evidence type="ECO:0000313" key="5">
    <source>
        <dbReference type="Ensembl" id="ENSCSAVP00000009342.1"/>
    </source>
</evidence>
<dbReference type="InterPro" id="IPR051531">
    <property type="entry name" value="N-acetyltransferase"/>
</dbReference>
<keyword evidence="6" id="KW-1185">Reference proteome</keyword>
<evidence type="ECO:0000259" key="4">
    <source>
        <dbReference type="PROSITE" id="PS51186"/>
    </source>
</evidence>
<protein>
    <recommendedName>
        <fullName evidence="4">N-acetyltransferase domain-containing protein</fullName>
    </recommendedName>
</protein>
<name>H2YVI2_CIOSA</name>
<feature type="domain" description="N-acetyltransferase" evidence="4">
    <location>
        <begin position="10"/>
        <end position="170"/>
    </location>
</feature>